<dbReference type="Gene3D" id="1.10.3720.10">
    <property type="entry name" value="MetI-like"/>
    <property type="match status" value="1"/>
</dbReference>
<evidence type="ECO:0000313" key="10">
    <source>
        <dbReference type="Proteomes" id="UP000095463"/>
    </source>
</evidence>
<keyword evidence="3" id="KW-1003">Cell membrane</keyword>
<feature type="transmembrane region" description="Helical" evidence="7">
    <location>
        <begin position="106"/>
        <end position="126"/>
    </location>
</feature>
<dbReference type="GO" id="GO:0055085">
    <property type="term" value="P:transmembrane transport"/>
    <property type="evidence" value="ECO:0007669"/>
    <property type="project" value="InterPro"/>
</dbReference>
<dbReference type="Proteomes" id="UP000095463">
    <property type="component" value="Unassembled WGS sequence"/>
</dbReference>
<evidence type="ECO:0000256" key="4">
    <source>
        <dbReference type="ARBA" id="ARBA00022692"/>
    </source>
</evidence>
<dbReference type="GO" id="GO:0005886">
    <property type="term" value="C:plasma membrane"/>
    <property type="evidence" value="ECO:0007669"/>
    <property type="project" value="UniProtKB-SubCell"/>
</dbReference>
<comment type="similarity">
    <text evidence="7">Belongs to the binding-protein-dependent transport system permease family.</text>
</comment>
<feature type="transmembrane region" description="Helical" evidence="7">
    <location>
        <begin position="138"/>
        <end position="161"/>
    </location>
</feature>
<dbReference type="OrthoDB" id="9805855at2"/>
<dbReference type="PROSITE" id="PS50928">
    <property type="entry name" value="ABC_TM1"/>
    <property type="match status" value="1"/>
</dbReference>
<dbReference type="SUPFAM" id="SSF161098">
    <property type="entry name" value="MetI-like"/>
    <property type="match status" value="1"/>
</dbReference>
<keyword evidence="6 7" id="KW-0472">Membrane</keyword>
<evidence type="ECO:0000256" key="1">
    <source>
        <dbReference type="ARBA" id="ARBA00004651"/>
    </source>
</evidence>
<feature type="transmembrane region" description="Helical" evidence="7">
    <location>
        <begin position="295"/>
        <end position="321"/>
    </location>
</feature>
<dbReference type="Pfam" id="PF19300">
    <property type="entry name" value="BPD_transp_1_N"/>
    <property type="match status" value="1"/>
</dbReference>
<organism evidence="9 10">
    <name type="scientific">Devosia insulae DS-56</name>
    <dbReference type="NCBI Taxonomy" id="1116389"/>
    <lineage>
        <taxon>Bacteria</taxon>
        <taxon>Pseudomonadati</taxon>
        <taxon>Pseudomonadota</taxon>
        <taxon>Alphaproteobacteria</taxon>
        <taxon>Hyphomicrobiales</taxon>
        <taxon>Devosiaceae</taxon>
        <taxon>Devosia</taxon>
    </lineage>
</organism>
<evidence type="ECO:0000256" key="2">
    <source>
        <dbReference type="ARBA" id="ARBA00022448"/>
    </source>
</evidence>
<dbReference type="PANTHER" id="PTHR30465">
    <property type="entry name" value="INNER MEMBRANE ABC TRANSPORTER"/>
    <property type="match status" value="1"/>
</dbReference>
<dbReference type="InterPro" id="IPR000515">
    <property type="entry name" value="MetI-like"/>
</dbReference>
<evidence type="ECO:0000256" key="5">
    <source>
        <dbReference type="ARBA" id="ARBA00022989"/>
    </source>
</evidence>
<feature type="transmembrane region" description="Helical" evidence="7">
    <location>
        <begin position="195"/>
        <end position="214"/>
    </location>
</feature>
<name>A0A1E5XST5_9HYPH</name>
<evidence type="ECO:0000256" key="3">
    <source>
        <dbReference type="ARBA" id="ARBA00022475"/>
    </source>
</evidence>
<evidence type="ECO:0000256" key="7">
    <source>
        <dbReference type="RuleBase" id="RU363032"/>
    </source>
</evidence>
<keyword evidence="4 7" id="KW-0812">Transmembrane</keyword>
<feature type="transmembrane region" description="Helical" evidence="7">
    <location>
        <begin position="248"/>
        <end position="275"/>
    </location>
</feature>
<evidence type="ECO:0000256" key="6">
    <source>
        <dbReference type="ARBA" id="ARBA00023136"/>
    </source>
</evidence>
<feature type="domain" description="ABC transmembrane type-1" evidence="8">
    <location>
        <begin position="102"/>
        <end position="318"/>
    </location>
</feature>
<keyword evidence="10" id="KW-1185">Reference proteome</keyword>
<proteinExistence type="inferred from homology"/>
<comment type="caution">
    <text evidence="9">The sequence shown here is derived from an EMBL/GenBank/DDBJ whole genome shotgun (WGS) entry which is preliminary data.</text>
</comment>
<evidence type="ECO:0000259" key="8">
    <source>
        <dbReference type="PROSITE" id="PS50928"/>
    </source>
</evidence>
<dbReference type="RefSeq" id="WP_069909166.1">
    <property type="nucleotide sequence ID" value="NZ_LAJE02000150.1"/>
</dbReference>
<reference evidence="9 10" key="1">
    <citation type="journal article" date="2015" name="Genome Announc.">
        <title>Genome Assemblies of Three Soil-Associated Devosia species: D. insulae, D. limi, and D. soli.</title>
        <authorList>
            <person name="Hassan Y.I."/>
            <person name="Lepp D."/>
            <person name="Zhou T."/>
        </authorList>
    </citation>
    <scope>NUCLEOTIDE SEQUENCE [LARGE SCALE GENOMIC DNA]</scope>
    <source>
        <strain evidence="9 10">DS-56</strain>
    </source>
</reference>
<sequence>MWGFVLRRLIWMVPTLIVISVISFIIIQLPPGDYLSSYIARLEALGTTVDQATIDALRLRYGLNDPIWVQYFKWLGNIVFDGNFGYSFEWRLPVSQLIIERLPTTFLVATCSLLFAWSVALPIGIFSAVKQYSLGDYFFTILGFLGLGIPNFMLALTFLYVSNRYFGLSIGGLFSPQYLNAPWSLDKFIDLLSHLWIPVVIVGTAGTAGLIRITRANVLDELRKPYVETARSKGLHPMLLILKYPVRIALNPFVSSMGFILPGMISGEVIVSIVLNLPTTGPLLYAALLSQDTYLAGAFVLMLAVLTVIGVLISDILLAWLDPRIRLS</sequence>
<keyword evidence="2 7" id="KW-0813">Transport</keyword>
<dbReference type="EMBL" id="LAJE02000150">
    <property type="protein sequence ID" value="OEO31672.1"/>
    <property type="molecule type" value="Genomic_DNA"/>
</dbReference>
<feature type="transmembrane region" description="Helical" evidence="7">
    <location>
        <begin position="9"/>
        <end position="29"/>
    </location>
</feature>
<comment type="subcellular location">
    <subcellularLocation>
        <location evidence="1 7">Cell membrane</location>
        <topology evidence="1 7">Multi-pass membrane protein</topology>
    </subcellularLocation>
</comment>
<dbReference type="CDD" id="cd06261">
    <property type="entry name" value="TM_PBP2"/>
    <property type="match status" value="1"/>
</dbReference>
<dbReference type="PANTHER" id="PTHR30465:SF43">
    <property type="entry name" value="OLIGOPEPTIDE ABC TRANSPORTER, PERMEASE PROTEIN"/>
    <property type="match status" value="1"/>
</dbReference>
<protein>
    <submittedName>
        <fullName evidence="9">ABC transporter permease</fullName>
    </submittedName>
</protein>
<dbReference type="Pfam" id="PF00528">
    <property type="entry name" value="BPD_transp_1"/>
    <property type="match status" value="1"/>
</dbReference>
<dbReference type="AlphaFoldDB" id="A0A1E5XST5"/>
<dbReference type="InterPro" id="IPR035906">
    <property type="entry name" value="MetI-like_sf"/>
</dbReference>
<gene>
    <name evidence="9" type="ORF">VW23_015175</name>
</gene>
<evidence type="ECO:0000313" key="9">
    <source>
        <dbReference type="EMBL" id="OEO31672.1"/>
    </source>
</evidence>
<keyword evidence="5 7" id="KW-1133">Transmembrane helix</keyword>
<accession>A0A1E5XST5</accession>
<dbReference type="InterPro" id="IPR045621">
    <property type="entry name" value="BPD_transp_1_N"/>
</dbReference>